<name>A0A811V255_CERCA</name>
<gene>
    <name evidence="2" type="ORF">CCAP1982_LOCUS13919</name>
</gene>
<dbReference type="AlphaFoldDB" id="A0A811V255"/>
<keyword evidence="3" id="KW-1185">Reference proteome</keyword>
<dbReference type="Proteomes" id="UP000606786">
    <property type="component" value="Unassembled WGS sequence"/>
</dbReference>
<dbReference type="EMBL" id="CAJHJT010000034">
    <property type="protein sequence ID" value="CAD7005559.1"/>
    <property type="molecule type" value="Genomic_DNA"/>
</dbReference>
<evidence type="ECO:0000313" key="2">
    <source>
        <dbReference type="EMBL" id="CAD7005559.1"/>
    </source>
</evidence>
<evidence type="ECO:0000313" key="3">
    <source>
        <dbReference type="Proteomes" id="UP000606786"/>
    </source>
</evidence>
<sequence length="89" mass="9682">MKSADDNNTTKLPFAQIETPLDSEIAKVFTATFSHQRAAHYGNICGRGSGGGSSSSSGNKRHHNNWHVETLIAKDTSFNTYTLPDISNK</sequence>
<proteinExistence type="predicted"/>
<accession>A0A811V255</accession>
<reference evidence="2" key="1">
    <citation type="submission" date="2020-11" db="EMBL/GenBank/DDBJ databases">
        <authorList>
            <person name="Whitehead M."/>
        </authorList>
    </citation>
    <scope>NUCLEOTIDE SEQUENCE</scope>
    <source>
        <strain evidence="2">EGII</strain>
    </source>
</reference>
<feature type="region of interest" description="Disordered" evidence="1">
    <location>
        <begin position="43"/>
        <end position="63"/>
    </location>
</feature>
<evidence type="ECO:0000256" key="1">
    <source>
        <dbReference type="SAM" id="MobiDB-lite"/>
    </source>
</evidence>
<organism evidence="2 3">
    <name type="scientific">Ceratitis capitata</name>
    <name type="common">Mediterranean fruit fly</name>
    <name type="synonym">Tephritis capitata</name>
    <dbReference type="NCBI Taxonomy" id="7213"/>
    <lineage>
        <taxon>Eukaryota</taxon>
        <taxon>Metazoa</taxon>
        <taxon>Ecdysozoa</taxon>
        <taxon>Arthropoda</taxon>
        <taxon>Hexapoda</taxon>
        <taxon>Insecta</taxon>
        <taxon>Pterygota</taxon>
        <taxon>Neoptera</taxon>
        <taxon>Endopterygota</taxon>
        <taxon>Diptera</taxon>
        <taxon>Brachycera</taxon>
        <taxon>Muscomorpha</taxon>
        <taxon>Tephritoidea</taxon>
        <taxon>Tephritidae</taxon>
        <taxon>Ceratitis</taxon>
        <taxon>Ceratitis</taxon>
    </lineage>
</organism>
<comment type="caution">
    <text evidence="2">The sequence shown here is derived from an EMBL/GenBank/DDBJ whole genome shotgun (WGS) entry which is preliminary data.</text>
</comment>
<protein>
    <submittedName>
        <fullName evidence="2">(Mediterranean fruit fly) hypothetical protein</fullName>
    </submittedName>
</protein>